<keyword evidence="2" id="KW-1185">Reference proteome</keyword>
<name>A0ABS8IGK6_9NOSO</name>
<accession>A0ABS8IGK6</accession>
<sequence>MLHRLILLVRCIFSPLRNRNSEVVHVNQKAIACLRNIAIAFITQSKVLKLCHKQQQL</sequence>
<protein>
    <recommendedName>
        <fullName evidence="3">Transposase</fullName>
    </recommendedName>
</protein>
<evidence type="ECO:0000313" key="2">
    <source>
        <dbReference type="Proteomes" id="UP001199525"/>
    </source>
</evidence>
<gene>
    <name evidence="1" type="ORF">LC586_30375</name>
</gene>
<reference evidence="1 2" key="1">
    <citation type="journal article" date="2021" name="Microorganisms">
        <title>Genome Evolution of Filamentous Cyanobacterium Nostoc Species: From Facultative Symbiosis to Free Living.</title>
        <authorList>
            <person name="Huo D."/>
            <person name="Li H."/>
            <person name="Cai F."/>
            <person name="Guo X."/>
            <person name="Qiao Z."/>
            <person name="Wang W."/>
            <person name="Yu G."/>
            <person name="Li R."/>
        </authorList>
    </citation>
    <scope>NUCLEOTIDE SEQUENCE [LARGE SCALE GENOMIC DNA]</scope>
    <source>
        <strain evidence="1 2">CHAB 5714</strain>
    </source>
</reference>
<dbReference type="EMBL" id="JAIVFQ010000075">
    <property type="protein sequence ID" value="MCC5603380.1"/>
    <property type="molecule type" value="Genomic_DNA"/>
</dbReference>
<evidence type="ECO:0008006" key="3">
    <source>
        <dbReference type="Google" id="ProtNLM"/>
    </source>
</evidence>
<comment type="caution">
    <text evidence="1">The sequence shown here is derived from an EMBL/GenBank/DDBJ whole genome shotgun (WGS) entry which is preliminary data.</text>
</comment>
<dbReference type="Proteomes" id="UP001199525">
    <property type="component" value="Unassembled WGS sequence"/>
</dbReference>
<proteinExistence type="predicted"/>
<organism evidence="1 2">
    <name type="scientific">Nostoc favosum CHAB5714</name>
    <dbReference type="NCBI Taxonomy" id="2780399"/>
    <lineage>
        <taxon>Bacteria</taxon>
        <taxon>Bacillati</taxon>
        <taxon>Cyanobacteriota</taxon>
        <taxon>Cyanophyceae</taxon>
        <taxon>Nostocales</taxon>
        <taxon>Nostocaceae</taxon>
        <taxon>Nostoc</taxon>
        <taxon>Nostoc favosum</taxon>
    </lineage>
</organism>
<dbReference type="RefSeq" id="WP_229488983.1">
    <property type="nucleotide sequence ID" value="NZ_JAIVFQ010000075.1"/>
</dbReference>
<evidence type="ECO:0000313" key="1">
    <source>
        <dbReference type="EMBL" id="MCC5603380.1"/>
    </source>
</evidence>